<organism evidence="2 3">
    <name type="scientific">Aspergillus tubingensis (strain CBS 134.48)</name>
    <dbReference type="NCBI Taxonomy" id="767770"/>
    <lineage>
        <taxon>Eukaryota</taxon>
        <taxon>Fungi</taxon>
        <taxon>Dikarya</taxon>
        <taxon>Ascomycota</taxon>
        <taxon>Pezizomycotina</taxon>
        <taxon>Eurotiomycetes</taxon>
        <taxon>Eurotiomycetidae</taxon>
        <taxon>Eurotiales</taxon>
        <taxon>Aspergillaceae</taxon>
        <taxon>Aspergillus</taxon>
        <taxon>Aspergillus subgen. Circumdati</taxon>
    </lineage>
</organism>
<dbReference type="Proteomes" id="UP000184304">
    <property type="component" value="Unassembled WGS sequence"/>
</dbReference>
<accession>A0A1L9NHJ0</accession>
<sequence>MHTLCPRVHKVQGSQKIQISVADCNIVAPSPAPAPARAQVVVSPAGIHEILRHSGLSINPTESDPNKMTPMDLCDLRDLLQMEYNTAKARVAPAPLGLMDDDEFLARQSSSKPGATAGNPQVVPDTGDTAEDPHVIS</sequence>
<dbReference type="EMBL" id="KV878179">
    <property type="protein sequence ID" value="OJI88642.1"/>
    <property type="molecule type" value="Genomic_DNA"/>
</dbReference>
<reference evidence="3" key="1">
    <citation type="journal article" date="2017" name="Genome Biol.">
        <title>Comparative genomics reveals high biological diversity and specific adaptations in the industrially and medically important fungal genus Aspergillus.</title>
        <authorList>
            <person name="de Vries R.P."/>
            <person name="Riley R."/>
            <person name="Wiebenga A."/>
            <person name="Aguilar-Osorio G."/>
            <person name="Amillis S."/>
            <person name="Uchima C.A."/>
            <person name="Anderluh G."/>
            <person name="Asadollahi M."/>
            <person name="Askin M."/>
            <person name="Barry K."/>
            <person name="Battaglia E."/>
            <person name="Bayram O."/>
            <person name="Benocci T."/>
            <person name="Braus-Stromeyer S.A."/>
            <person name="Caldana C."/>
            <person name="Canovas D."/>
            <person name="Cerqueira G.C."/>
            <person name="Chen F."/>
            <person name="Chen W."/>
            <person name="Choi C."/>
            <person name="Clum A."/>
            <person name="Dos Santos R.A."/>
            <person name="Damasio A.R."/>
            <person name="Diallinas G."/>
            <person name="Emri T."/>
            <person name="Fekete E."/>
            <person name="Flipphi M."/>
            <person name="Freyberg S."/>
            <person name="Gallo A."/>
            <person name="Gournas C."/>
            <person name="Habgood R."/>
            <person name="Hainaut M."/>
            <person name="Harispe M.L."/>
            <person name="Henrissat B."/>
            <person name="Hilden K.S."/>
            <person name="Hope R."/>
            <person name="Hossain A."/>
            <person name="Karabika E."/>
            <person name="Karaffa L."/>
            <person name="Karanyi Z."/>
            <person name="Krasevec N."/>
            <person name="Kuo A."/>
            <person name="Kusch H."/>
            <person name="LaButti K."/>
            <person name="Lagendijk E.L."/>
            <person name="Lapidus A."/>
            <person name="Levasseur A."/>
            <person name="Lindquist E."/>
            <person name="Lipzen A."/>
            <person name="Logrieco A.F."/>
            <person name="MacCabe A."/>
            <person name="Maekelae M.R."/>
            <person name="Malavazi I."/>
            <person name="Melin P."/>
            <person name="Meyer V."/>
            <person name="Mielnichuk N."/>
            <person name="Miskei M."/>
            <person name="Molnar A.P."/>
            <person name="Mule G."/>
            <person name="Ngan C.Y."/>
            <person name="Orejas M."/>
            <person name="Orosz E."/>
            <person name="Ouedraogo J.P."/>
            <person name="Overkamp K.M."/>
            <person name="Park H.-S."/>
            <person name="Perrone G."/>
            <person name="Piumi F."/>
            <person name="Punt P.J."/>
            <person name="Ram A.F."/>
            <person name="Ramon A."/>
            <person name="Rauscher S."/>
            <person name="Record E."/>
            <person name="Riano-Pachon D.M."/>
            <person name="Robert V."/>
            <person name="Roehrig J."/>
            <person name="Ruller R."/>
            <person name="Salamov A."/>
            <person name="Salih N.S."/>
            <person name="Samson R.A."/>
            <person name="Sandor E."/>
            <person name="Sanguinetti M."/>
            <person name="Schuetze T."/>
            <person name="Sepcic K."/>
            <person name="Shelest E."/>
            <person name="Sherlock G."/>
            <person name="Sophianopoulou V."/>
            <person name="Squina F.M."/>
            <person name="Sun H."/>
            <person name="Susca A."/>
            <person name="Todd R.B."/>
            <person name="Tsang A."/>
            <person name="Unkles S.E."/>
            <person name="van de Wiele N."/>
            <person name="van Rossen-Uffink D."/>
            <person name="Oliveira J.V."/>
            <person name="Vesth T.C."/>
            <person name="Visser J."/>
            <person name="Yu J.-H."/>
            <person name="Zhou M."/>
            <person name="Andersen M.R."/>
            <person name="Archer D.B."/>
            <person name="Baker S.E."/>
            <person name="Benoit I."/>
            <person name="Brakhage A.A."/>
            <person name="Braus G.H."/>
            <person name="Fischer R."/>
            <person name="Frisvad J.C."/>
            <person name="Goldman G.H."/>
            <person name="Houbraken J."/>
            <person name="Oakley B."/>
            <person name="Pocsi I."/>
            <person name="Scazzocchio C."/>
            <person name="Seiboth B."/>
            <person name="vanKuyk P.A."/>
            <person name="Wortman J."/>
            <person name="Dyer P.S."/>
            <person name="Grigoriev I.V."/>
        </authorList>
    </citation>
    <scope>NUCLEOTIDE SEQUENCE [LARGE SCALE GENOMIC DNA]</scope>
    <source>
        <strain evidence="3">CBS 134.48</strain>
    </source>
</reference>
<protein>
    <submittedName>
        <fullName evidence="2">Uncharacterized protein</fullName>
    </submittedName>
</protein>
<dbReference type="VEuPathDB" id="FungiDB:ASPTUDRAFT_35622"/>
<gene>
    <name evidence="2" type="ORF">ASPTUDRAFT_35622</name>
</gene>
<feature type="region of interest" description="Disordered" evidence="1">
    <location>
        <begin position="102"/>
        <end position="137"/>
    </location>
</feature>
<evidence type="ECO:0000313" key="3">
    <source>
        <dbReference type="Proteomes" id="UP000184304"/>
    </source>
</evidence>
<name>A0A1L9NHJ0_ASPTC</name>
<evidence type="ECO:0000313" key="2">
    <source>
        <dbReference type="EMBL" id="OJI88642.1"/>
    </source>
</evidence>
<keyword evidence="3" id="KW-1185">Reference proteome</keyword>
<dbReference type="AlphaFoldDB" id="A0A1L9NHJ0"/>
<evidence type="ECO:0000256" key="1">
    <source>
        <dbReference type="SAM" id="MobiDB-lite"/>
    </source>
</evidence>
<proteinExistence type="predicted"/>